<evidence type="ECO:0000313" key="2">
    <source>
        <dbReference type="Proteomes" id="UP001207468"/>
    </source>
</evidence>
<sequence length="195" mass="22502">MPPVTVLHLLILSLHRVPVTQTFYAVTMRNFSIFTIFCLAVGIAPLFAVPSGDHVSGSNRQVQQQRQLGSINDWDPKDREAVTSAYDKLHTSWKQLGKESEKHGEDTTQHPRLTDMHVQYLEKSDKQMNEFREMQQKNPTEEIKKFLDDEVYVHCALWSRLEKSQTSRVQSNSHHHVFDCLVNTSRASGRAWDIN</sequence>
<accession>A0ACC0TW56</accession>
<evidence type="ECO:0000313" key="1">
    <source>
        <dbReference type="EMBL" id="KAI9448852.1"/>
    </source>
</evidence>
<protein>
    <submittedName>
        <fullName evidence="1">Uncharacterized protein</fullName>
    </submittedName>
</protein>
<comment type="caution">
    <text evidence="1">The sequence shown here is derived from an EMBL/GenBank/DDBJ whole genome shotgun (WGS) entry which is preliminary data.</text>
</comment>
<dbReference type="Proteomes" id="UP001207468">
    <property type="component" value="Unassembled WGS sequence"/>
</dbReference>
<name>A0ACC0TW56_9AGAM</name>
<gene>
    <name evidence="1" type="ORF">F5148DRAFT_1371145</name>
</gene>
<dbReference type="EMBL" id="JAGFNK010000549">
    <property type="protein sequence ID" value="KAI9448852.1"/>
    <property type="molecule type" value="Genomic_DNA"/>
</dbReference>
<proteinExistence type="predicted"/>
<reference evidence="1" key="1">
    <citation type="submission" date="2021-03" db="EMBL/GenBank/DDBJ databases">
        <title>Evolutionary priming and transition to the ectomycorrhizal habit in an iconic lineage of mushroom-forming fungi: is preadaptation a requirement?</title>
        <authorList>
            <consortium name="DOE Joint Genome Institute"/>
            <person name="Looney B.P."/>
            <person name="Miyauchi S."/>
            <person name="Morin E."/>
            <person name="Drula E."/>
            <person name="Courty P.E."/>
            <person name="Chicoki N."/>
            <person name="Fauchery L."/>
            <person name="Kohler A."/>
            <person name="Kuo A."/>
            <person name="LaButti K."/>
            <person name="Pangilinan J."/>
            <person name="Lipzen A."/>
            <person name="Riley R."/>
            <person name="Andreopoulos W."/>
            <person name="He G."/>
            <person name="Johnson J."/>
            <person name="Barry K.W."/>
            <person name="Grigoriev I.V."/>
            <person name="Nagy L."/>
            <person name="Hibbett D."/>
            <person name="Henrissat B."/>
            <person name="Matheny P.B."/>
            <person name="Labbe J."/>
            <person name="Martin A.F."/>
        </authorList>
    </citation>
    <scope>NUCLEOTIDE SEQUENCE</scope>
    <source>
        <strain evidence="1">BPL698</strain>
    </source>
</reference>
<organism evidence="1 2">
    <name type="scientific">Russula earlei</name>
    <dbReference type="NCBI Taxonomy" id="71964"/>
    <lineage>
        <taxon>Eukaryota</taxon>
        <taxon>Fungi</taxon>
        <taxon>Dikarya</taxon>
        <taxon>Basidiomycota</taxon>
        <taxon>Agaricomycotina</taxon>
        <taxon>Agaricomycetes</taxon>
        <taxon>Russulales</taxon>
        <taxon>Russulaceae</taxon>
        <taxon>Russula</taxon>
    </lineage>
</organism>
<keyword evidence="2" id="KW-1185">Reference proteome</keyword>